<accession>A0AA40F512</accession>
<evidence type="ECO:0000313" key="3">
    <source>
        <dbReference type="Proteomes" id="UP001172155"/>
    </source>
</evidence>
<dbReference type="EMBL" id="JAUKUD010000002">
    <property type="protein sequence ID" value="KAK0751368.1"/>
    <property type="molecule type" value="Genomic_DNA"/>
</dbReference>
<name>A0AA40F512_9PEZI</name>
<evidence type="ECO:0000256" key="1">
    <source>
        <dbReference type="SAM" id="MobiDB-lite"/>
    </source>
</evidence>
<evidence type="ECO:0000313" key="2">
    <source>
        <dbReference type="EMBL" id="KAK0751368.1"/>
    </source>
</evidence>
<gene>
    <name evidence="2" type="ORF">B0T18DRAFT_478336</name>
</gene>
<keyword evidence="3" id="KW-1185">Reference proteome</keyword>
<reference evidence="2" key="1">
    <citation type="submission" date="2023-06" db="EMBL/GenBank/DDBJ databases">
        <title>Genome-scale phylogeny and comparative genomics of the fungal order Sordariales.</title>
        <authorList>
            <consortium name="Lawrence Berkeley National Laboratory"/>
            <person name="Hensen N."/>
            <person name="Bonometti L."/>
            <person name="Westerberg I."/>
            <person name="Brannstrom I.O."/>
            <person name="Guillou S."/>
            <person name="Cros-Aarteil S."/>
            <person name="Calhoun S."/>
            <person name="Haridas S."/>
            <person name="Kuo A."/>
            <person name="Mondo S."/>
            <person name="Pangilinan J."/>
            <person name="Riley R."/>
            <person name="LaButti K."/>
            <person name="Andreopoulos B."/>
            <person name="Lipzen A."/>
            <person name="Chen C."/>
            <person name="Yanf M."/>
            <person name="Daum C."/>
            <person name="Ng V."/>
            <person name="Clum A."/>
            <person name="Steindorff A."/>
            <person name="Ohm R."/>
            <person name="Martin F."/>
            <person name="Silar P."/>
            <person name="Natvig D."/>
            <person name="Lalanne C."/>
            <person name="Gautier V."/>
            <person name="Ament-velasquez S.L."/>
            <person name="Kruys A."/>
            <person name="Hutchinson M.I."/>
            <person name="Powell A.J."/>
            <person name="Barry K."/>
            <person name="Miller A.N."/>
            <person name="Grigoriev I.V."/>
            <person name="Debuchy R."/>
            <person name="Gladieux P."/>
            <person name="Thoren M.H."/>
            <person name="Johannesson H."/>
        </authorList>
    </citation>
    <scope>NUCLEOTIDE SEQUENCE</scope>
    <source>
        <strain evidence="2">SMH3187-1</strain>
    </source>
</reference>
<sequence length="268" mass="28264">MQGGTVTTAGVGARVLGEVEETSLDEVYPRFPPHGLRIHHPQPQPQPQPQPPPILPALPPPPPRTNLPLPPLTDLVARHHRATGSAPLALTGSRGGLDLVYHLVATLVAAPQRMAVSVVDLDGRFDVLRLLATGSAERADLEHVHVVRPPDGAAVGGYVKAVEEYMLYGGHGSRGREWWGSVVVVGGRGRGKGEGDIGGSVGVVVGDWNGWMRVERGEMGGLGDVSVEEALEGREGREREVEGTGWVGMSAWGGFWFGGWEGDGGGMG</sequence>
<organism evidence="2 3">
    <name type="scientific">Schizothecium vesticola</name>
    <dbReference type="NCBI Taxonomy" id="314040"/>
    <lineage>
        <taxon>Eukaryota</taxon>
        <taxon>Fungi</taxon>
        <taxon>Dikarya</taxon>
        <taxon>Ascomycota</taxon>
        <taxon>Pezizomycotina</taxon>
        <taxon>Sordariomycetes</taxon>
        <taxon>Sordariomycetidae</taxon>
        <taxon>Sordariales</taxon>
        <taxon>Schizotheciaceae</taxon>
        <taxon>Schizothecium</taxon>
    </lineage>
</organism>
<proteinExistence type="predicted"/>
<dbReference type="Proteomes" id="UP001172155">
    <property type="component" value="Unassembled WGS sequence"/>
</dbReference>
<feature type="compositionally biased region" description="Pro residues" evidence="1">
    <location>
        <begin position="42"/>
        <end position="69"/>
    </location>
</feature>
<protein>
    <submittedName>
        <fullName evidence="2">Uncharacterized protein</fullName>
    </submittedName>
</protein>
<comment type="caution">
    <text evidence="2">The sequence shown here is derived from an EMBL/GenBank/DDBJ whole genome shotgun (WGS) entry which is preliminary data.</text>
</comment>
<dbReference type="AlphaFoldDB" id="A0AA40F512"/>
<feature type="region of interest" description="Disordered" evidence="1">
    <location>
        <begin position="28"/>
        <end position="69"/>
    </location>
</feature>